<evidence type="ECO:0000256" key="13">
    <source>
        <dbReference type="NCBIfam" id="TIGR01474"/>
    </source>
</evidence>
<feature type="transmembrane region" description="Helical" evidence="12">
    <location>
        <begin position="274"/>
        <end position="294"/>
    </location>
</feature>
<comment type="subcellular location">
    <subcellularLocation>
        <location evidence="12">Cell inner membrane</location>
        <topology evidence="12">Multi-pass membrane protein</topology>
    </subcellularLocation>
    <subcellularLocation>
        <location evidence="2">Membrane</location>
        <topology evidence="2">Multi-pass membrane protein</topology>
    </subcellularLocation>
</comment>
<evidence type="ECO:0000313" key="14">
    <source>
        <dbReference type="EMBL" id="SFD15361.1"/>
    </source>
</evidence>
<feature type="transmembrane region" description="Helical" evidence="12">
    <location>
        <begin position="122"/>
        <end position="140"/>
    </location>
</feature>
<comment type="pathway">
    <text evidence="12">Cofactor biosynthesis; ubiquinone biosynthesis.</text>
</comment>
<comment type="cofactor">
    <cofactor evidence="1 12">
        <name>Mg(2+)</name>
        <dbReference type="ChEBI" id="CHEBI:18420"/>
    </cofactor>
</comment>
<dbReference type="FunFam" id="1.10.357.140:FF:000002">
    <property type="entry name" value="4-hydroxybenzoate octaprenyltransferase"/>
    <property type="match status" value="1"/>
</dbReference>
<feature type="transmembrane region" description="Helical" evidence="12">
    <location>
        <begin position="216"/>
        <end position="236"/>
    </location>
</feature>
<dbReference type="InterPro" id="IPR044878">
    <property type="entry name" value="UbiA_sf"/>
</dbReference>
<dbReference type="GO" id="GO:0006744">
    <property type="term" value="P:ubiquinone biosynthetic process"/>
    <property type="evidence" value="ECO:0007669"/>
    <property type="project" value="UniProtKB-UniRule"/>
</dbReference>
<keyword evidence="10 12" id="KW-1133">Transmembrane helix</keyword>
<dbReference type="EMBL" id="FOMJ01000002">
    <property type="protein sequence ID" value="SFD15361.1"/>
    <property type="molecule type" value="Genomic_DNA"/>
</dbReference>
<evidence type="ECO:0000256" key="12">
    <source>
        <dbReference type="HAMAP-Rule" id="MF_01635"/>
    </source>
</evidence>
<keyword evidence="4 12" id="KW-1003">Cell membrane</keyword>
<feature type="transmembrane region" description="Helical" evidence="12">
    <location>
        <begin position="96"/>
        <end position="116"/>
    </location>
</feature>
<sequence>MATGALLTPRRRARLADYGRLMRVDRPIGTLLLLWPTLWALWLAADGFPDLHLFLIFFVGVFLMRSAGCVINDFADRDFDPHVRRTRDRPLAAGRVSPGEALALFAGLCLLAFILVLFTNTLTIQLAFVGVLLAAAYPFAKRYTHLPQVVLGAAFGWSVPMAWAAQAGHVPPEGWLLFIANLLWTTAYDTMYGMADREEDLKIGVKSTAILFGELDRFWVGVLQTAAVIALFLLGLKLQLGAFYYMGITVAAGLAAWHQLLIEDRDPRRCFEAFLHNNWFGFAIFIGIVLDRLVPLGGGG</sequence>
<reference evidence="14 15" key="1">
    <citation type="submission" date="2016-10" db="EMBL/GenBank/DDBJ databases">
        <authorList>
            <person name="de Groot N.N."/>
        </authorList>
    </citation>
    <scope>NUCLEOTIDE SEQUENCE [LARGE SCALE GENOMIC DNA]</scope>
    <source>
        <strain evidence="14 15">HL3</strain>
    </source>
</reference>
<keyword evidence="6 12" id="KW-0808">Transferase</keyword>
<dbReference type="PROSITE" id="PS00943">
    <property type="entry name" value="UBIA"/>
    <property type="match status" value="1"/>
</dbReference>
<dbReference type="AlphaFoldDB" id="A0A1I1PZN8"/>
<comment type="function">
    <text evidence="12">Catalyzes the prenylation of para-hydroxybenzoate (PHB) with an all-trans polyprenyl group. Mediates the second step in the final reaction sequence of ubiquinone-8 (UQ-8) biosynthesis, which is the condensation of the polyisoprenoid side chain with PHB, generating the first membrane-bound Q intermediate 3-octaprenyl-4-hydroxybenzoate.</text>
</comment>
<evidence type="ECO:0000256" key="8">
    <source>
        <dbReference type="ARBA" id="ARBA00022692"/>
    </source>
</evidence>
<gene>
    <name evidence="12" type="primary">ubiA</name>
    <name evidence="14" type="ORF">SAMN05660831_00906</name>
</gene>
<keyword evidence="5 12" id="KW-0997">Cell inner membrane</keyword>
<dbReference type="GO" id="GO:0008412">
    <property type="term" value="F:4-hydroxybenzoate polyprenyltransferase activity"/>
    <property type="evidence" value="ECO:0007669"/>
    <property type="project" value="UniProtKB-UniRule"/>
</dbReference>
<feature type="transmembrane region" description="Helical" evidence="12">
    <location>
        <begin position="242"/>
        <end position="262"/>
    </location>
</feature>
<name>A0A1I1PZN8_9GAMM</name>
<evidence type="ECO:0000256" key="6">
    <source>
        <dbReference type="ARBA" id="ARBA00022679"/>
    </source>
</evidence>
<keyword evidence="8 12" id="KW-0812">Transmembrane</keyword>
<dbReference type="PANTHER" id="PTHR11048">
    <property type="entry name" value="PRENYLTRANSFERASES"/>
    <property type="match status" value="1"/>
</dbReference>
<accession>A0A1I1PZN8</accession>
<dbReference type="OrthoDB" id="9782418at2"/>
<evidence type="ECO:0000256" key="7">
    <source>
        <dbReference type="ARBA" id="ARBA00022688"/>
    </source>
</evidence>
<evidence type="ECO:0000313" key="15">
    <source>
        <dbReference type="Proteomes" id="UP000198611"/>
    </source>
</evidence>
<proteinExistence type="inferred from homology"/>
<dbReference type="InterPro" id="IPR039653">
    <property type="entry name" value="Prenyltransferase"/>
</dbReference>
<dbReference type="STRING" id="1123397.SAMN05660831_00906"/>
<keyword evidence="15" id="KW-1185">Reference proteome</keyword>
<dbReference type="CDD" id="cd13959">
    <property type="entry name" value="PT_UbiA_COQ2"/>
    <property type="match status" value="1"/>
</dbReference>
<organism evidence="14 15">
    <name type="scientific">Thiohalospira halophila DSM 15071</name>
    <dbReference type="NCBI Taxonomy" id="1123397"/>
    <lineage>
        <taxon>Bacteria</taxon>
        <taxon>Pseudomonadati</taxon>
        <taxon>Pseudomonadota</taxon>
        <taxon>Gammaproteobacteria</taxon>
        <taxon>Thiohalospirales</taxon>
        <taxon>Thiohalospiraceae</taxon>
        <taxon>Thiohalospira</taxon>
    </lineage>
</organism>
<dbReference type="GO" id="GO:0005886">
    <property type="term" value="C:plasma membrane"/>
    <property type="evidence" value="ECO:0007669"/>
    <property type="project" value="UniProtKB-SubCell"/>
</dbReference>
<evidence type="ECO:0000256" key="4">
    <source>
        <dbReference type="ARBA" id="ARBA00022475"/>
    </source>
</evidence>
<feature type="transmembrane region" description="Helical" evidence="12">
    <location>
        <begin position="51"/>
        <end position="75"/>
    </location>
</feature>
<dbReference type="RefSeq" id="WP_093427573.1">
    <property type="nucleotide sequence ID" value="NZ_FOMJ01000002.1"/>
</dbReference>
<dbReference type="NCBIfam" id="TIGR01474">
    <property type="entry name" value="ubiA_proteo"/>
    <property type="match status" value="1"/>
</dbReference>
<dbReference type="Proteomes" id="UP000198611">
    <property type="component" value="Unassembled WGS sequence"/>
</dbReference>
<dbReference type="InterPro" id="IPR006370">
    <property type="entry name" value="HB_polyprenyltransferase-like"/>
</dbReference>
<feature type="transmembrane region" description="Helical" evidence="12">
    <location>
        <begin position="28"/>
        <end position="45"/>
    </location>
</feature>
<comment type="similarity">
    <text evidence="3 12">Belongs to the UbiA prenyltransferase family.</text>
</comment>
<dbReference type="PANTHER" id="PTHR11048:SF28">
    <property type="entry name" value="4-HYDROXYBENZOATE POLYPRENYLTRANSFERASE, MITOCHONDRIAL"/>
    <property type="match status" value="1"/>
</dbReference>
<protein>
    <recommendedName>
        <fullName evidence="12 13">4-hydroxybenzoate octaprenyltransferase</fullName>
        <ecNumber evidence="12 13">2.5.1.39</ecNumber>
    </recommendedName>
    <alternativeName>
        <fullName evidence="12">4-HB polyprenyltransferase</fullName>
    </alternativeName>
</protein>
<dbReference type="Gene3D" id="1.10.357.140">
    <property type="entry name" value="UbiA prenyltransferase"/>
    <property type="match status" value="1"/>
</dbReference>
<evidence type="ECO:0000256" key="3">
    <source>
        <dbReference type="ARBA" id="ARBA00005985"/>
    </source>
</evidence>
<dbReference type="UniPathway" id="UPA00232"/>
<evidence type="ECO:0000256" key="5">
    <source>
        <dbReference type="ARBA" id="ARBA00022519"/>
    </source>
</evidence>
<evidence type="ECO:0000256" key="1">
    <source>
        <dbReference type="ARBA" id="ARBA00001946"/>
    </source>
</evidence>
<evidence type="ECO:0000256" key="11">
    <source>
        <dbReference type="ARBA" id="ARBA00023136"/>
    </source>
</evidence>
<keyword evidence="9 12" id="KW-0460">Magnesium</keyword>
<dbReference type="Gene3D" id="1.20.120.1780">
    <property type="entry name" value="UbiA prenyltransferase"/>
    <property type="match status" value="1"/>
</dbReference>
<dbReference type="FunFam" id="1.20.120.1780:FF:000001">
    <property type="entry name" value="4-hydroxybenzoate octaprenyltransferase"/>
    <property type="match status" value="1"/>
</dbReference>
<dbReference type="InterPro" id="IPR000537">
    <property type="entry name" value="UbiA_prenyltransferase"/>
</dbReference>
<evidence type="ECO:0000256" key="9">
    <source>
        <dbReference type="ARBA" id="ARBA00022842"/>
    </source>
</evidence>
<dbReference type="Pfam" id="PF01040">
    <property type="entry name" value="UbiA"/>
    <property type="match status" value="1"/>
</dbReference>
<keyword evidence="7 12" id="KW-0831">Ubiquinone biosynthesis</keyword>
<dbReference type="HAMAP" id="MF_01635">
    <property type="entry name" value="UbiA"/>
    <property type="match status" value="1"/>
</dbReference>
<evidence type="ECO:0000256" key="10">
    <source>
        <dbReference type="ARBA" id="ARBA00022989"/>
    </source>
</evidence>
<comment type="catalytic activity">
    <reaction evidence="12">
        <text>all-trans-octaprenyl diphosphate + 4-hydroxybenzoate = 4-hydroxy-3-(all-trans-octaprenyl)benzoate + diphosphate</text>
        <dbReference type="Rhea" id="RHEA:27782"/>
        <dbReference type="ChEBI" id="CHEBI:1617"/>
        <dbReference type="ChEBI" id="CHEBI:17879"/>
        <dbReference type="ChEBI" id="CHEBI:33019"/>
        <dbReference type="ChEBI" id="CHEBI:57711"/>
        <dbReference type="EC" id="2.5.1.39"/>
    </reaction>
</comment>
<keyword evidence="11 12" id="KW-0472">Membrane</keyword>
<dbReference type="EC" id="2.5.1.39" evidence="12 13"/>
<dbReference type="InterPro" id="IPR030470">
    <property type="entry name" value="UbiA_prenylTrfase_CS"/>
</dbReference>
<evidence type="ECO:0000256" key="2">
    <source>
        <dbReference type="ARBA" id="ARBA00004141"/>
    </source>
</evidence>